<dbReference type="AlphaFoldDB" id="A0A1F4XT50"/>
<reference evidence="1 2" key="1">
    <citation type="journal article" date="2016" name="Nat. Commun.">
        <title>Thousands of microbial genomes shed light on interconnected biogeochemical processes in an aquifer system.</title>
        <authorList>
            <person name="Anantharaman K."/>
            <person name="Brown C.T."/>
            <person name="Hug L.A."/>
            <person name="Sharon I."/>
            <person name="Castelle C.J."/>
            <person name="Probst A.J."/>
            <person name="Thomas B.C."/>
            <person name="Singh A."/>
            <person name="Wilkins M.J."/>
            <person name="Karaoz U."/>
            <person name="Brodie E.L."/>
            <person name="Williams K.H."/>
            <person name="Hubbard S.S."/>
            <person name="Banfield J.F."/>
        </authorList>
    </citation>
    <scope>NUCLEOTIDE SEQUENCE [LARGE SCALE GENOMIC DNA]</scope>
</reference>
<evidence type="ECO:0008006" key="3">
    <source>
        <dbReference type="Google" id="ProtNLM"/>
    </source>
</evidence>
<comment type="caution">
    <text evidence="1">The sequence shown here is derived from an EMBL/GenBank/DDBJ whole genome shotgun (WGS) entry which is preliminary data.</text>
</comment>
<protein>
    <recommendedName>
        <fullName evidence="3">YCII-related domain-containing protein</fullName>
    </recommendedName>
</protein>
<dbReference type="SUPFAM" id="SSF54909">
    <property type="entry name" value="Dimeric alpha+beta barrel"/>
    <property type="match status" value="1"/>
</dbReference>
<dbReference type="InterPro" id="IPR011008">
    <property type="entry name" value="Dimeric_a/b-barrel"/>
</dbReference>
<dbReference type="Gene3D" id="3.30.70.1060">
    <property type="entry name" value="Dimeric alpha+beta barrel"/>
    <property type="match status" value="1"/>
</dbReference>
<proteinExistence type="predicted"/>
<evidence type="ECO:0000313" key="2">
    <source>
        <dbReference type="Proteomes" id="UP000178091"/>
    </source>
</evidence>
<name>A0A1F4XT50_9BACT</name>
<dbReference type="Proteomes" id="UP000178091">
    <property type="component" value="Unassembled WGS sequence"/>
</dbReference>
<accession>A0A1F4XT50</accession>
<gene>
    <name evidence="1" type="ORF">A3F55_00065</name>
</gene>
<organism evidence="1 2">
    <name type="scientific">Candidatus Adlerbacteria bacterium RIFCSPHIGHO2_12_FULL_53_18</name>
    <dbReference type="NCBI Taxonomy" id="1797242"/>
    <lineage>
        <taxon>Bacteria</taxon>
        <taxon>Candidatus Adleribacteriota</taxon>
    </lineage>
</organism>
<evidence type="ECO:0000313" key="1">
    <source>
        <dbReference type="EMBL" id="OGC84865.1"/>
    </source>
</evidence>
<sequence>MKKFLVLFNAPTAAMAEMMKTATPEQMKAGMEEWKHWMEGKKESFADMGAPLGKNLRITASGTQAVSNEVGGYSIIQAESAEAVAKLLEGMPHFQIPGAYIEIMPLGKM</sequence>
<dbReference type="EMBL" id="MEWW01000008">
    <property type="protein sequence ID" value="OGC84865.1"/>
    <property type="molecule type" value="Genomic_DNA"/>
</dbReference>